<sequence length="73" mass="8718">MQGDQKFDDNYFIKNAILCWLHHYPNHRWTPVYEELSLRDNYVADEEVALPEVKKRPARRKVQGRSKPTTTES</sequence>
<organism evidence="2 3">
    <name type="scientific">Synechococcus phage S-B28</name>
    <dbReference type="NCBI Taxonomy" id="2545435"/>
    <lineage>
        <taxon>Viruses</taxon>
        <taxon>Duplodnaviria</taxon>
        <taxon>Heunggongvirae</taxon>
        <taxon>Uroviricota</taxon>
        <taxon>Caudoviricetes</taxon>
        <taxon>Autographivirales</taxon>
        <taxon>Sechaudvirinae</taxon>
        <taxon>Qadamvirus</taxon>
        <taxon>Qadamvirus SB28</taxon>
    </lineage>
</organism>
<dbReference type="RefSeq" id="YP_009820979.1">
    <property type="nucleotide sequence ID" value="NC_048171.1"/>
</dbReference>
<proteinExistence type="predicted"/>
<accession>A0A482IDF7</accession>
<dbReference type="GeneID" id="55012426"/>
<protein>
    <submittedName>
        <fullName evidence="2">Uncharacterized protein</fullName>
    </submittedName>
</protein>
<evidence type="ECO:0000313" key="3">
    <source>
        <dbReference type="Proteomes" id="UP000295590"/>
    </source>
</evidence>
<reference evidence="2 3" key="1">
    <citation type="submission" date="2018-10" db="EMBL/GenBank/DDBJ databases">
        <title>Isolation and Genetic Analysis of a Novel Cyanophage S-LB68 from the Huang Bohai.</title>
        <authorList>
            <person name="Liu X."/>
        </authorList>
    </citation>
    <scope>NUCLEOTIDE SEQUENCE [LARGE SCALE GENOMIC DNA]</scope>
</reference>
<dbReference type="Proteomes" id="UP000295590">
    <property type="component" value="Segment"/>
</dbReference>
<feature type="region of interest" description="Disordered" evidence="1">
    <location>
        <begin position="54"/>
        <end position="73"/>
    </location>
</feature>
<keyword evidence="3" id="KW-1185">Reference proteome</keyword>
<evidence type="ECO:0000256" key="1">
    <source>
        <dbReference type="SAM" id="MobiDB-lite"/>
    </source>
</evidence>
<name>A0A482IDF7_9CAUD</name>
<dbReference type="EMBL" id="MK016662">
    <property type="protein sequence ID" value="QBP05842.1"/>
    <property type="molecule type" value="Genomic_DNA"/>
</dbReference>
<evidence type="ECO:0000313" key="2">
    <source>
        <dbReference type="EMBL" id="QBP05842.1"/>
    </source>
</evidence>
<dbReference type="KEGG" id="vg:55012426"/>